<evidence type="ECO:0000259" key="2">
    <source>
        <dbReference type="Pfam" id="PF02919"/>
    </source>
</evidence>
<dbReference type="InterPro" id="IPR036202">
    <property type="entry name" value="TopoI_DNA-bd_euk_N_sf"/>
</dbReference>
<feature type="domain" description="DNA topoisomerase I DNA binding eukaryotic-type" evidence="2">
    <location>
        <begin position="104"/>
        <end position="177"/>
    </location>
</feature>
<dbReference type="Gene3D" id="1.10.10.41">
    <property type="entry name" value="Yeast DNA topoisomerase - domain 1"/>
    <property type="match status" value="1"/>
</dbReference>
<protein>
    <recommendedName>
        <fullName evidence="2">DNA topoisomerase I DNA binding eukaryotic-type domain-containing protein</fullName>
    </recommendedName>
</protein>
<gene>
    <name evidence="3" type="ORF">J4Q44_G00093870</name>
</gene>
<dbReference type="GO" id="GO:0003917">
    <property type="term" value="F:DNA topoisomerase type I (single strand cut, ATP-independent) activity"/>
    <property type="evidence" value="ECO:0007669"/>
    <property type="project" value="InterPro"/>
</dbReference>
<dbReference type="Pfam" id="PF02919">
    <property type="entry name" value="Topoisom_I_N"/>
    <property type="match status" value="1"/>
</dbReference>
<dbReference type="AlphaFoldDB" id="A0AAN8LX33"/>
<dbReference type="SUPFAM" id="SSF56741">
    <property type="entry name" value="Eukaryotic DNA topoisomerase I, N-terminal DNA-binding fragment"/>
    <property type="match status" value="1"/>
</dbReference>
<evidence type="ECO:0000313" key="3">
    <source>
        <dbReference type="EMBL" id="KAK6320280.1"/>
    </source>
</evidence>
<comment type="caution">
    <text evidence="3">The sequence shown here is derived from an EMBL/GenBank/DDBJ whole genome shotgun (WGS) entry which is preliminary data.</text>
</comment>
<feature type="region of interest" description="Disordered" evidence="1">
    <location>
        <begin position="1"/>
        <end position="71"/>
    </location>
</feature>
<proteinExistence type="predicted"/>
<evidence type="ECO:0000256" key="1">
    <source>
        <dbReference type="SAM" id="MobiDB-lite"/>
    </source>
</evidence>
<dbReference type="EMBL" id="JAGTTL010000007">
    <property type="protein sequence ID" value="KAK6320280.1"/>
    <property type="molecule type" value="Genomic_DNA"/>
</dbReference>
<dbReference type="GO" id="GO:0007059">
    <property type="term" value="P:chromosome segregation"/>
    <property type="evidence" value="ECO:0007669"/>
    <property type="project" value="TreeGrafter"/>
</dbReference>
<sequence length="196" mass="23290">MEKKRGNKRKRQEEDEPLEGLSCSTTTPMLKKKLTEEDEGGRGTEKEGIKKEKPKKEEGEHPVTTKKKKSKEEIEAAKALKIKKREEEQQCWRLWEEEKYEDGVKWKFLKYKDPFFTAEYQPLPDDVPFYYNGKAVMLSLAAEEVALFFAQMLDHEYTTKDVFRNNFFKDWKKMRREGGRDSLERLALETNFILFS</sequence>
<dbReference type="InterPro" id="IPR008336">
    <property type="entry name" value="TopoI_DNA-bd_euk"/>
</dbReference>
<reference evidence="3 4" key="1">
    <citation type="submission" date="2021-04" db="EMBL/GenBank/DDBJ databases">
        <authorList>
            <person name="De Guttry C."/>
            <person name="Zahm M."/>
            <person name="Klopp C."/>
            <person name="Cabau C."/>
            <person name="Louis A."/>
            <person name="Berthelot C."/>
            <person name="Parey E."/>
            <person name="Roest Crollius H."/>
            <person name="Montfort J."/>
            <person name="Robinson-Rechavi M."/>
            <person name="Bucao C."/>
            <person name="Bouchez O."/>
            <person name="Gislard M."/>
            <person name="Lluch J."/>
            <person name="Milhes M."/>
            <person name="Lampietro C."/>
            <person name="Lopez Roques C."/>
            <person name="Donnadieu C."/>
            <person name="Braasch I."/>
            <person name="Desvignes T."/>
            <person name="Postlethwait J."/>
            <person name="Bobe J."/>
            <person name="Wedekind C."/>
            <person name="Guiguen Y."/>
        </authorList>
    </citation>
    <scope>NUCLEOTIDE SEQUENCE [LARGE SCALE GENOMIC DNA]</scope>
    <source>
        <strain evidence="3">Cs_M1</strain>
        <tissue evidence="3">Blood</tissue>
    </source>
</reference>
<dbReference type="InterPro" id="IPR051062">
    <property type="entry name" value="Topoisomerase_IB"/>
</dbReference>
<dbReference type="PANTHER" id="PTHR10290:SF24">
    <property type="entry name" value="DNA TOPOISOMERASE I"/>
    <property type="match status" value="1"/>
</dbReference>
<dbReference type="PANTHER" id="PTHR10290">
    <property type="entry name" value="DNA TOPOISOMERASE I"/>
    <property type="match status" value="1"/>
</dbReference>
<name>A0AAN8LX33_9TELE</name>
<evidence type="ECO:0000313" key="4">
    <source>
        <dbReference type="Proteomes" id="UP001356427"/>
    </source>
</evidence>
<dbReference type="GO" id="GO:0005694">
    <property type="term" value="C:chromosome"/>
    <property type="evidence" value="ECO:0007669"/>
    <property type="project" value="InterPro"/>
</dbReference>
<organism evidence="3 4">
    <name type="scientific">Coregonus suidteri</name>
    <dbReference type="NCBI Taxonomy" id="861788"/>
    <lineage>
        <taxon>Eukaryota</taxon>
        <taxon>Metazoa</taxon>
        <taxon>Chordata</taxon>
        <taxon>Craniata</taxon>
        <taxon>Vertebrata</taxon>
        <taxon>Euteleostomi</taxon>
        <taxon>Actinopterygii</taxon>
        <taxon>Neopterygii</taxon>
        <taxon>Teleostei</taxon>
        <taxon>Protacanthopterygii</taxon>
        <taxon>Salmoniformes</taxon>
        <taxon>Salmonidae</taxon>
        <taxon>Coregoninae</taxon>
        <taxon>Coregonus</taxon>
    </lineage>
</organism>
<accession>A0AAN8LX33</accession>
<dbReference type="GO" id="GO:0006260">
    <property type="term" value="P:DNA replication"/>
    <property type="evidence" value="ECO:0007669"/>
    <property type="project" value="TreeGrafter"/>
</dbReference>
<dbReference type="GO" id="GO:0005730">
    <property type="term" value="C:nucleolus"/>
    <property type="evidence" value="ECO:0007669"/>
    <property type="project" value="TreeGrafter"/>
</dbReference>
<keyword evidence="4" id="KW-1185">Reference proteome</keyword>
<dbReference type="Proteomes" id="UP001356427">
    <property type="component" value="Unassembled WGS sequence"/>
</dbReference>
<dbReference type="GO" id="GO:0006265">
    <property type="term" value="P:DNA topological change"/>
    <property type="evidence" value="ECO:0007669"/>
    <property type="project" value="InterPro"/>
</dbReference>
<feature type="compositionally biased region" description="Basic and acidic residues" evidence="1">
    <location>
        <begin position="40"/>
        <end position="63"/>
    </location>
</feature>
<feature type="compositionally biased region" description="Basic residues" evidence="1">
    <location>
        <begin position="1"/>
        <end position="10"/>
    </location>
</feature>
<dbReference type="GO" id="GO:0003677">
    <property type="term" value="F:DNA binding"/>
    <property type="evidence" value="ECO:0007669"/>
    <property type="project" value="InterPro"/>
</dbReference>
<dbReference type="InterPro" id="IPR013034">
    <property type="entry name" value="DNA_topo_DNA_db_N_dom1"/>
</dbReference>